<gene>
    <name evidence="1" type="ORF">DPHACCJJ_00001</name>
</gene>
<evidence type="ECO:0008006" key="2">
    <source>
        <dbReference type="Google" id="ProtNLM"/>
    </source>
</evidence>
<proteinExistence type="predicted"/>
<name>A0A7G9Z6V2_9EURY</name>
<organism evidence="1">
    <name type="scientific">Candidatus Methanophaga sp. ANME-1 ERB7</name>
    <dbReference type="NCBI Taxonomy" id="2759913"/>
    <lineage>
        <taxon>Archaea</taxon>
        <taxon>Methanobacteriati</taxon>
        <taxon>Methanobacteriota</taxon>
        <taxon>Stenosarchaea group</taxon>
        <taxon>Methanomicrobia</taxon>
        <taxon>Candidatus Methanophagales</taxon>
        <taxon>Candidatus Methanophagaceae</taxon>
        <taxon>Candidatus Methanophaga</taxon>
    </lineage>
</organism>
<reference evidence="1" key="1">
    <citation type="submission" date="2020-06" db="EMBL/GenBank/DDBJ databases">
        <title>Unique genomic features of the anaerobic methanotrophic archaea.</title>
        <authorList>
            <person name="Chadwick G.L."/>
            <person name="Skennerton C.T."/>
            <person name="Laso-Perez R."/>
            <person name="Leu A.O."/>
            <person name="Speth D.R."/>
            <person name="Yu H."/>
            <person name="Morgan-Lang C."/>
            <person name="Hatzenpichler R."/>
            <person name="Goudeau D."/>
            <person name="Malmstrom R."/>
            <person name="Brazelton W.J."/>
            <person name="Woyke T."/>
            <person name="Hallam S.J."/>
            <person name="Tyson G.W."/>
            <person name="Wegener G."/>
            <person name="Boetius A."/>
            <person name="Orphan V."/>
        </authorList>
    </citation>
    <scope>NUCLEOTIDE SEQUENCE</scope>
</reference>
<dbReference type="SUPFAM" id="SSF51735">
    <property type="entry name" value="NAD(P)-binding Rossmann-fold domains"/>
    <property type="match status" value="1"/>
</dbReference>
<sequence length="104" mass="11484">MMYDACCGIVQTEANKTVNIFNIGSDDMISVTRIAEIVCEELHTTPNFKFTGGKRGWKGDVPVMSLDASRLNKLGWKQRYNSEGAVRKATKDLLAVLGTITKSK</sequence>
<dbReference type="Gene3D" id="3.90.25.10">
    <property type="entry name" value="UDP-galactose 4-epimerase, domain 1"/>
    <property type="match status" value="1"/>
</dbReference>
<accession>A0A7G9Z6V2</accession>
<protein>
    <recommendedName>
        <fullName evidence="2">GDP-L-fucose synthase</fullName>
    </recommendedName>
</protein>
<dbReference type="EMBL" id="MT631638">
    <property type="protein sequence ID" value="QNO55986.1"/>
    <property type="molecule type" value="Genomic_DNA"/>
</dbReference>
<dbReference type="AlphaFoldDB" id="A0A7G9Z6V2"/>
<evidence type="ECO:0000313" key="1">
    <source>
        <dbReference type="EMBL" id="QNO55986.1"/>
    </source>
</evidence>
<dbReference type="InterPro" id="IPR036291">
    <property type="entry name" value="NAD(P)-bd_dom_sf"/>
</dbReference>